<name>A0A5N6XWB0_9EURO</name>
<dbReference type="EMBL" id="ML737180">
    <property type="protein sequence ID" value="KAE8337402.1"/>
    <property type="molecule type" value="Genomic_DNA"/>
</dbReference>
<reference evidence="1" key="1">
    <citation type="submission" date="2019-04" db="EMBL/GenBank/DDBJ databases">
        <title>Friends and foes A comparative genomics study of 23 Aspergillus species from section Flavi.</title>
        <authorList>
            <consortium name="DOE Joint Genome Institute"/>
            <person name="Kjaerbolling I."/>
            <person name="Vesth T."/>
            <person name="Frisvad J.C."/>
            <person name="Nybo J.L."/>
            <person name="Theobald S."/>
            <person name="Kildgaard S."/>
            <person name="Isbrandt T."/>
            <person name="Kuo A."/>
            <person name="Sato A."/>
            <person name="Lyhne E.K."/>
            <person name="Kogle M.E."/>
            <person name="Wiebenga A."/>
            <person name="Kun R.S."/>
            <person name="Lubbers R.J."/>
            <person name="Makela M.R."/>
            <person name="Barry K."/>
            <person name="Chovatia M."/>
            <person name="Clum A."/>
            <person name="Daum C."/>
            <person name="Haridas S."/>
            <person name="He G."/>
            <person name="LaButti K."/>
            <person name="Lipzen A."/>
            <person name="Mondo S."/>
            <person name="Riley R."/>
            <person name="Salamov A."/>
            <person name="Simmons B.A."/>
            <person name="Magnuson J.K."/>
            <person name="Henrissat B."/>
            <person name="Mortensen U.H."/>
            <person name="Larsen T.O."/>
            <person name="Devries R.P."/>
            <person name="Grigoriev I.V."/>
            <person name="Machida M."/>
            <person name="Baker S.E."/>
            <person name="Andersen M.R."/>
        </authorList>
    </citation>
    <scope>NUCLEOTIDE SEQUENCE</scope>
    <source>
        <strain evidence="1">CBS 117612</strain>
    </source>
</reference>
<organism evidence="1">
    <name type="scientific">Aspergillus arachidicola</name>
    <dbReference type="NCBI Taxonomy" id="656916"/>
    <lineage>
        <taxon>Eukaryota</taxon>
        <taxon>Fungi</taxon>
        <taxon>Dikarya</taxon>
        <taxon>Ascomycota</taxon>
        <taxon>Pezizomycotina</taxon>
        <taxon>Eurotiomycetes</taxon>
        <taxon>Eurotiomycetidae</taxon>
        <taxon>Eurotiales</taxon>
        <taxon>Aspergillaceae</taxon>
        <taxon>Aspergillus</taxon>
        <taxon>Aspergillus subgen. Circumdati</taxon>
    </lineage>
</organism>
<sequence>MSIEETPPFKPNDIIYPTAHDVQTVNCILIRFLKEVSPLVSRPSLTWTMEHVPFTTTFASGKKFTAEQMARCGIQRKGSPAASLRRSAAFAPNL</sequence>
<protein>
    <submittedName>
        <fullName evidence="1">Uncharacterized protein</fullName>
    </submittedName>
</protein>
<proteinExistence type="predicted"/>
<accession>A0A5N6XWB0</accession>
<dbReference type="Proteomes" id="UP000325558">
    <property type="component" value="Unassembled WGS sequence"/>
</dbReference>
<gene>
    <name evidence="1" type="ORF">BDV24DRAFT_140019</name>
</gene>
<evidence type="ECO:0000313" key="1">
    <source>
        <dbReference type="EMBL" id="KAE8337402.1"/>
    </source>
</evidence>
<dbReference type="AlphaFoldDB" id="A0A5N6XWB0"/>